<feature type="region of interest" description="Disordered" evidence="1">
    <location>
        <begin position="1"/>
        <end position="29"/>
    </location>
</feature>
<accession>A0ABQ1EK77</accession>
<feature type="compositionally biased region" description="Polar residues" evidence="1">
    <location>
        <begin position="1"/>
        <end position="11"/>
    </location>
</feature>
<protein>
    <submittedName>
        <fullName evidence="2">Uncharacterized protein</fullName>
    </submittedName>
</protein>
<dbReference type="Proteomes" id="UP000615455">
    <property type="component" value="Unassembled WGS sequence"/>
</dbReference>
<keyword evidence="3" id="KW-1185">Reference proteome</keyword>
<feature type="compositionally biased region" description="Basic and acidic residues" evidence="1">
    <location>
        <begin position="12"/>
        <end position="24"/>
    </location>
</feature>
<reference evidence="3" key="1">
    <citation type="journal article" date="2019" name="Int. J. Syst. Evol. Microbiol.">
        <title>The Global Catalogue of Microorganisms (GCM) 10K type strain sequencing project: providing services to taxonomists for standard genome sequencing and annotation.</title>
        <authorList>
            <consortium name="The Broad Institute Genomics Platform"/>
            <consortium name="The Broad Institute Genome Sequencing Center for Infectious Disease"/>
            <person name="Wu L."/>
            <person name="Ma J."/>
        </authorList>
    </citation>
    <scope>NUCLEOTIDE SEQUENCE [LARGE SCALE GENOMIC DNA]</scope>
    <source>
        <strain evidence="3">CGMCC 1.15043</strain>
    </source>
</reference>
<sequence>MQSRGDMGTSSRDCRKMCHDKDPEGTTVRYNSENRHIPRQRELRSAIAPILGWNQQVPLK</sequence>
<evidence type="ECO:0000256" key="1">
    <source>
        <dbReference type="SAM" id="MobiDB-lite"/>
    </source>
</evidence>
<comment type="caution">
    <text evidence="2">The sequence shown here is derived from an EMBL/GenBank/DDBJ whole genome shotgun (WGS) entry which is preliminary data.</text>
</comment>
<evidence type="ECO:0000313" key="3">
    <source>
        <dbReference type="Proteomes" id="UP000615455"/>
    </source>
</evidence>
<name>A0ABQ1EK77_9BACL</name>
<evidence type="ECO:0000313" key="2">
    <source>
        <dbReference type="EMBL" id="GFZ75663.1"/>
    </source>
</evidence>
<dbReference type="EMBL" id="BMHE01000008">
    <property type="protein sequence ID" value="GFZ75663.1"/>
    <property type="molecule type" value="Genomic_DNA"/>
</dbReference>
<gene>
    <name evidence="2" type="ORF">GCM10008018_20790</name>
</gene>
<organism evidence="2 3">
    <name type="scientific">Paenibacillus marchantiophytorum</name>
    <dbReference type="NCBI Taxonomy" id="1619310"/>
    <lineage>
        <taxon>Bacteria</taxon>
        <taxon>Bacillati</taxon>
        <taxon>Bacillota</taxon>
        <taxon>Bacilli</taxon>
        <taxon>Bacillales</taxon>
        <taxon>Paenibacillaceae</taxon>
        <taxon>Paenibacillus</taxon>
    </lineage>
</organism>
<proteinExistence type="predicted"/>